<dbReference type="AlphaFoldDB" id="A0A235ETE5"/>
<dbReference type="SMART" id="SM00382">
    <property type="entry name" value="AAA"/>
    <property type="match status" value="1"/>
</dbReference>
<reference evidence="8 9" key="1">
    <citation type="submission" date="2017-07" db="EMBL/GenBank/DDBJ databases">
        <title>Acidovorax KNDSW TSA 6 genome sequence and assembly.</title>
        <authorList>
            <person name="Mayilraj S."/>
        </authorList>
    </citation>
    <scope>NUCLEOTIDE SEQUENCE [LARGE SCALE GENOMIC DNA]</scope>
    <source>
        <strain evidence="8 9">KNDSW-TSA6</strain>
    </source>
</reference>
<dbReference type="SUPFAM" id="SSF52540">
    <property type="entry name" value="P-loop containing nucleoside triphosphate hydrolases"/>
    <property type="match status" value="1"/>
</dbReference>
<evidence type="ECO:0000259" key="7">
    <source>
        <dbReference type="PROSITE" id="PS50893"/>
    </source>
</evidence>
<dbReference type="InterPro" id="IPR027417">
    <property type="entry name" value="P-loop_NTPase"/>
</dbReference>
<dbReference type="InterPro" id="IPR003593">
    <property type="entry name" value="AAA+_ATPase"/>
</dbReference>
<keyword evidence="4 8" id="KW-0067">ATP-binding</keyword>
<evidence type="ECO:0000256" key="2">
    <source>
        <dbReference type="ARBA" id="ARBA00022475"/>
    </source>
</evidence>
<dbReference type="PANTHER" id="PTHR42794">
    <property type="entry name" value="HEMIN IMPORT ATP-BINDING PROTEIN HMUV"/>
    <property type="match status" value="1"/>
</dbReference>
<dbReference type="InterPro" id="IPR003439">
    <property type="entry name" value="ABC_transporter-like_ATP-bd"/>
</dbReference>
<dbReference type="Proteomes" id="UP000215441">
    <property type="component" value="Unassembled WGS sequence"/>
</dbReference>
<accession>A0A235ETE5</accession>
<dbReference type="EMBL" id="NOIG01000001">
    <property type="protein sequence ID" value="OYD52284.1"/>
    <property type="molecule type" value="Genomic_DNA"/>
</dbReference>
<dbReference type="NCBIfam" id="NF010068">
    <property type="entry name" value="PRK13548.1"/>
    <property type="match status" value="1"/>
</dbReference>
<feature type="domain" description="ABC transporter" evidence="7">
    <location>
        <begin position="10"/>
        <end position="257"/>
    </location>
</feature>
<evidence type="ECO:0000256" key="3">
    <source>
        <dbReference type="ARBA" id="ARBA00022741"/>
    </source>
</evidence>
<keyword evidence="1" id="KW-0813">Transport</keyword>
<organism evidence="8 9">
    <name type="scientific">Acidovorax kalamii</name>
    <dbReference type="NCBI Taxonomy" id="2004485"/>
    <lineage>
        <taxon>Bacteria</taxon>
        <taxon>Pseudomonadati</taxon>
        <taxon>Pseudomonadota</taxon>
        <taxon>Betaproteobacteria</taxon>
        <taxon>Burkholderiales</taxon>
        <taxon>Comamonadaceae</taxon>
        <taxon>Acidovorax</taxon>
    </lineage>
</organism>
<protein>
    <submittedName>
        <fullName evidence="8">Heme ABC transporter ATP-binding protein</fullName>
    </submittedName>
</protein>
<keyword evidence="2" id="KW-1003">Cell membrane</keyword>
<sequence length="277" mass="29256">MNAAVASPVTTTADLLVCDQLGVGVPGRPLLATVHTQFVPGRVTAILGPNGAGKSTLLAMLSGQRAPRSGHVWMGGQPVSGKVTQALARQRAVLPQDTAVAFDFTVQEVVEMGRFPHRQQPSRHEARIVTEAMQATGVAHLAGRSINTLSGGERARSHLARALAQIWEPLPDGATRWLLLDEPTAALDLAHQHHTLALVRRWAVEQGVGVVAVLHDLNLALRYAHDSLLLAPGLAGPRSVHATAHLLTPATIAQVWGVHSTPVLAADGVPQYLVAAQ</sequence>
<keyword evidence="5" id="KW-1278">Translocase</keyword>
<gene>
    <name evidence="8" type="ORF">CBY09_02030</name>
</gene>
<evidence type="ECO:0000256" key="6">
    <source>
        <dbReference type="ARBA" id="ARBA00037066"/>
    </source>
</evidence>
<evidence type="ECO:0000256" key="5">
    <source>
        <dbReference type="ARBA" id="ARBA00022967"/>
    </source>
</evidence>
<keyword evidence="3" id="KW-0547">Nucleotide-binding</keyword>
<dbReference type="Pfam" id="PF00005">
    <property type="entry name" value="ABC_tran"/>
    <property type="match status" value="1"/>
</dbReference>
<dbReference type="RefSeq" id="WP_094285849.1">
    <property type="nucleotide sequence ID" value="NZ_NOIG01000001.1"/>
</dbReference>
<dbReference type="GO" id="GO:0005524">
    <property type="term" value="F:ATP binding"/>
    <property type="evidence" value="ECO:0007669"/>
    <property type="project" value="UniProtKB-KW"/>
</dbReference>
<comment type="caution">
    <text evidence="8">The sequence shown here is derived from an EMBL/GenBank/DDBJ whole genome shotgun (WGS) entry which is preliminary data.</text>
</comment>
<dbReference type="PANTHER" id="PTHR42794:SF1">
    <property type="entry name" value="HEMIN IMPORT ATP-BINDING PROTEIN HMUV"/>
    <property type="match status" value="1"/>
</dbReference>
<dbReference type="CDD" id="cd03214">
    <property type="entry name" value="ABC_Iron-Siderophores_B12_Hemin"/>
    <property type="match status" value="1"/>
</dbReference>
<evidence type="ECO:0000256" key="4">
    <source>
        <dbReference type="ARBA" id="ARBA00022840"/>
    </source>
</evidence>
<evidence type="ECO:0000313" key="8">
    <source>
        <dbReference type="EMBL" id="OYD52284.1"/>
    </source>
</evidence>
<keyword evidence="9" id="KW-1185">Reference proteome</keyword>
<keyword evidence="2" id="KW-0472">Membrane</keyword>
<proteinExistence type="predicted"/>
<evidence type="ECO:0000256" key="1">
    <source>
        <dbReference type="ARBA" id="ARBA00022448"/>
    </source>
</evidence>
<dbReference type="GO" id="GO:0016887">
    <property type="term" value="F:ATP hydrolysis activity"/>
    <property type="evidence" value="ECO:0007669"/>
    <property type="project" value="InterPro"/>
</dbReference>
<comment type="function">
    <text evidence="6">Part of the ABC transporter complex HmuTUV involved in hemin import. Responsible for energy coupling to the transport system.</text>
</comment>
<dbReference type="OrthoDB" id="5296765at2"/>
<evidence type="ECO:0000313" key="9">
    <source>
        <dbReference type="Proteomes" id="UP000215441"/>
    </source>
</evidence>
<dbReference type="Gene3D" id="3.40.50.300">
    <property type="entry name" value="P-loop containing nucleotide triphosphate hydrolases"/>
    <property type="match status" value="1"/>
</dbReference>
<dbReference type="PROSITE" id="PS50893">
    <property type="entry name" value="ABC_TRANSPORTER_2"/>
    <property type="match status" value="1"/>
</dbReference>
<name>A0A235ETE5_9BURK</name>